<dbReference type="PATRIC" id="fig|1291052.5.peg.1569"/>
<dbReference type="Proteomes" id="UP000051679">
    <property type="component" value="Unassembled WGS sequence"/>
</dbReference>
<evidence type="ECO:0000313" key="2">
    <source>
        <dbReference type="EMBL" id="KRM55253.1"/>
    </source>
</evidence>
<proteinExistence type="predicted"/>
<dbReference type="InterPro" id="IPR035919">
    <property type="entry name" value="EAL_sf"/>
</dbReference>
<dbReference type="RefSeq" id="WP_082404210.1">
    <property type="nucleotide sequence ID" value="NZ_AYYO01000027.1"/>
</dbReference>
<accession>A0A0R1ZLA4</accession>
<sequence>MIRYFGQAQYSPKRILMGYELFLRERVAQQWRFPANLRQYGARELTQLAQATIAVLEPAAKIVSINLDQDQFIDPDFVQMFAQLADQFPERIIVVELTEHECGGALAALRQAARQYVQHHVYVCLDDVGSGANGSTMASVLNEFVTEYKFALQNFSERDGSVADLLPQLATWAQRAKQDKKEFVVEGIETTRNLKIVEQFTPNLIQGYLFAKPVLIPVAGDIF</sequence>
<evidence type="ECO:0000259" key="1">
    <source>
        <dbReference type="PROSITE" id="PS50883"/>
    </source>
</evidence>
<dbReference type="GO" id="GO:0071111">
    <property type="term" value="F:cyclic-guanylate-specific phosphodiesterase activity"/>
    <property type="evidence" value="ECO:0007669"/>
    <property type="project" value="InterPro"/>
</dbReference>
<reference evidence="2 3" key="1">
    <citation type="journal article" date="2015" name="Genome Announc.">
        <title>Expanding the biotechnology potential of lactobacilli through comparative genomics of 213 strains and associated genera.</title>
        <authorList>
            <person name="Sun Z."/>
            <person name="Harris H.M."/>
            <person name="McCann A."/>
            <person name="Guo C."/>
            <person name="Argimon S."/>
            <person name="Zhang W."/>
            <person name="Yang X."/>
            <person name="Jeffery I.B."/>
            <person name="Cooney J.C."/>
            <person name="Kagawa T.F."/>
            <person name="Liu W."/>
            <person name="Song Y."/>
            <person name="Salvetti E."/>
            <person name="Wrobel A."/>
            <person name="Rasinkangas P."/>
            <person name="Parkhill J."/>
            <person name="Rea M.C."/>
            <person name="O'Sullivan O."/>
            <person name="Ritari J."/>
            <person name="Douillard F.P."/>
            <person name="Paul Ross R."/>
            <person name="Yang R."/>
            <person name="Briner A.E."/>
            <person name="Felis G.E."/>
            <person name="de Vos W.M."/>
            <person name="Barrangou R."/>
            <person name="Klaenhammer T.R."/>
            <person name="Caufield P.W."/>
            <person name="Cui Y."/>
            <person name="Zhang H."/>
            <person name="O'Toole P.W."/>
        </authorList>
    </citation>
    <scope>NUCLEOTIDE SEQUENCE [LARGE SCALE GENOMIC DNA]</scope>
    <source>
        <strain evidence="2 3">DSM 20505</strain>
    </source>
</reference>
<dbReference type="STRING" id="1291052.FC18_GL001544"/>
<dbReference type="InterPro" id="IPR001633">
    <property type="entry name" value="EAL_dom"/>
</dbReference>
<protein>
    <submittedName>
        <fullName evidence="2">C-di-GMP-specific phosphodiesterase</fullName>
    </submittedName>
</protein>
<dbReference type="SMART" id="SM00052">
    <property type="entry name" value="EAL"/>
    <property type="match status" value="1"/>
</dbReference>
<feature type="domain" description="EAL" evidence="1">
    <location>
        <begin position="1"/>
        <end position="223"/>
    </location>
</feature>
<dbReference type="EMBL" id="AYYO01000027">
    <property type="protein sequence ID" value="KRM55253.1"/>
    <property type="molecule type" value="Genomic_DNA"/>
</dbReference>
<dbReference type="PANTHER" id="PTHR33121">
    <property type="entry name" value="CYCLIC DI-GMP PHOSPHODIESTERASE PDEF"/>
    <property type="match status" value="1"/>
</dbReference>
<gene>
    <name evidence="2" type="ORF">FC18_GL001544</name>
</gene>
<dbReference type="InterPro" id="IPR050706">
    <property type="entry name" value="Cyclic-di-GMP_PDE-like"/>
</dbReference>
<keyword evidence="3" id="KW-1185">Reference proteome</keyword>
<dbReference type="Pfam" id="PF00563">
    <property type="entry name" value="EAL"/>
    <property type="match status" value="1"/>
</dbReference>
<name>A0A0R1ZLA4_9LACO</name>
<comment type="caution">
    <text evidence="2">The sequence shown here is derived from an EMBL/GenBank/DDBJ whole genome shotgun (WGS) entry which is preliminary data.</text>
</comment>
<dbReference type="Gene3D" id="3.20.20.450">
    <property type="entry name" value="EAL domain"/>
    <property type="match status" value="1"/>
</dbReference>
<organism evidence="2 3">
    <name type="scientific">Lacticaseibacillus sharpeae JCM 1186 = DSM 20505</name>
    <dbReference type="NCBI Taxonomy" id="1291052"/>
    <lineage>
        <taxon>Bacteria</taxon>
        <taxon>Bacillati</taxon>
        <taxon>Bacillota</taxon>
        <taxon>Bacilli</taxon>
        <taxon>Lactobacillales</taxon>
        <taxon>Lactobacillaceae</taxon>
        <taxon>Lacticaseibacillus</taxon>
    </lineage>
</organism>
<dbReference type="PROSITE" id="PS50883">
    <property type="entry name" value="EAL"/>
    <property type="match status" value="1"/>
</dbReference>
<dbReference type="AlphaFoldDB" id="A0A0R1ZLA4"/>
<dbReference type="SUPFAM" id="SSF141868">
    <property type="entry name" value="EAL domain-like"/>
    <property type="match status" value="1"/>
</dbReference>
<dbReference type="PANTHER" id="PTHR33121:SF70">
    <property type="entry name" value="SIGNALING PROTEIN YKOW"/>
    <property type="match status" value="1"/>
</dbReference>
<evidence type="ECO:0000313" key="3">
    <source>
        <dbReference type="Proteomes" id="UP000051679"/>
    </source>
</evidence>
<dbReference type="OrthoDB" id="2315942at2"/>